<feature type="compositionally biased region" description="Basic and acidic residues" evidence="2">
    <location>
        <begin position="1117"/>
        <end position="1133"/>
    </location>
</feature>
<dbReference type="STRING" id="3218.A0A2K1JU21"/>
<keyword evidence="8" id="KW-1185">Reference proteome</keyword>
<feature type="region of interest" description="Disordered" evidence="2">
    <location>
        <begin position="2199"/>
        <end position="2261"/>
    </location>
</feature>
<dbReference type="PANTHER" id="PTHR47340:SF1">
    <property type="entry name" value="DUPLICATED HOMEODOMAIN-LIKE SUPERFAMILY PROTEIN"/>
    <property type="match status" value="1"/>
</dbReference>
<dbReference type="InterPro" id="IPR017884">
    <property type="entry name" value="SANT_dom"/>
</dbReference>
<dbReference type="Proteomes" id="UP000006727">
    <property type="component" value="Chromosome 11"/>
</dbReference>
<accession>A0A2K1JU21</accession>
<dbReference type="Gene3D" id="1.20.58.1880">
    <property type="match status" value="2"/>
</dbReference>
<dbReference type="InterPro" id="IPR001005">
    <property type="entry name" value="SANT/Myb"/>
</dbReference>
<gene>
    <name evidence="7" type="primary">LOC112288212</name>
    <name evidence="6" type="ORF">PHYPA_014776</name>
</gene>
<dbReference type="SMART" id="SM00717">
    <property type="entry name" value="SANT"/>
    <property type="match status" value="3"/>
</dbReference>
<sequence>MDKEVKEVSQPQVFPVREGKMEAGLHCMSPLAQRALCHEPSCDRMQLPATIHSVMAEATNDTGERISRVRSGPFSSSVQPKSANLIRTAPPIGKKVIRGRLEAWRGRFDNVWDDHDSGNSSWHGPTRDNRKSDETRREREDRELRRNDDRDRKEEREQRRSDERSERDEPRRVRSATFGSERVFSSIRGLTAMDDRERDRDRDYRQGGRSGDDSGRMIQRERSFNGAISSISDRSSVTQFGSGKDWSVGDKRSDLSRFERYGTGNRDGSRAEYEGHGRDSSFTNGWRRERSHSGVTARHSSFAFGNKNFGEHGSRGSLLLSSGHDSHYATTLSSNHDSDHPSPSKRPRLGWGQGLAKYEKKVGDTDDVSPPVEKHDTKKDAESEAHRHVEEFEENRDMLDEKRSEIVPSGGSLDASLDLHKKRPMPGVHYENKQEDKEGITDCLEKQEKSENKSILWRDGGGRERSGQDKNSCALYGDGMGIKGEDEKKAALSEELLGLEQSPAPPLLLEDCANSTREEMSDSKPALPNDTKVSEPNAQDPVSHVLVKGSQNRTEHDDVTLPVLQEHESLEGKDQSLVSSVVVGENEVRGGDLMKSSSLVEMREEVIEDRPKNVISLTESLQCSVDAKMVCLSSSQSSPTSVSTRFEKSPIHSERDAITIPALCERKETEEGLFLSRESSMTSVPEGFVVELMSEGTPPVSMDLDEDKNVKDVLELVPVEAISDSTDEVKDVKLVMELVPVEALPESIGEDKDVRSLPHELMSAGVPSIVEKAKDVRGVAPETVSANVPPEPMILDTDKGIGGMSLELMQSGVPLESMIVDNDEVIGGELSGSMAQSLGSEEPDYYKNQFGSEVVPRRSLRLECDLSMIDSFLMENKEKARLAGASFVHLLPLSLTGDIQQQLYHSPTEAPVWQRNIETHKNIQDRLLRKLAERHHFCKFKERVLTLRFRALKEAWKREQKGLFERKNRPKAVDRRDIERRSNHGPPSQRSSLRLRPFSLSRLDVESEAAEAMKKLMKDPHVEAFCPVLKMPAMILDEKERASRRFVSRNALVEDPVAVEMERKILNPWTTEEKKIFAEKFALHRKSFKEIASNLKYKTTADCIEYYYRNHKSEDFDKSKKGVHSKDRGDHTKTSSTFLTPTSAGIKRNHEANCARLEAINVVNMNTKLSQINSPVLEHAKPTTLSNGPLPVPAGADIPRLNLKESEVPEVVLPSGATAEIATVETATSSLMSTPCSVSSTPAPVTDQWNGRSSVKERVGRGLSTTRCFLSERHPAGPKGTRSTHLRRLSSRAAAQEDSQWTDEERELFTSAVATYGKDFRLIASHVGSKNLSQCKAFFSKTRKRLGLDELVEQFEANEAAAMLMQSFRHEADLVQEAKLISSAEDMQMDSSAGVLAHSVEELSDTAAAVSTLESLKVQSKCLTNDMSDLSLVADAAAVMEEITLEKSECTAQDLFSNEKSLTQSEELAHELLKVDPSNCTVLPARIRQEEENDSEATKSDDSYQVGAETESDIVVDQAAAALLGMSEMSADAPGLKKSKSEAKICTKSSPVSVFSRSQSARLPTSSPPSHSVMEVNLSLTSERNSRQLKERVNPTVSCKPTTRERPQDMLDAHTGRKSREVVGGEPKPRREPTSWTQEEKEKFAVILQEHGKDWALLHESLPSKSLTQIKTYFQNSKARSRLPASDKLLNVARSDVGNRKRKADEFDSTRKAAELALPLKQKVRGNVAPPEFDNSNHKEDSLLGSSSVSGTAGVGVDILPYAARFGSFPSQPVGQDTLNINGMHSVRQMPTSNYSQGTTQDGHQVFRPGERPSLPNPVATRSHHGDVVLQQFSDPGLSMTGDPDLQGLSQGVVPQAGPPAAIHQVAQQVQQMLAQQQHLQKQLALLLQQQAALPQALLPQHQQATQQTLQAVRPLEKKLHQVVQQLQHQQALAQNQEMGIHNHMHFQQQQLPQGRGILKVKPIRGAISKPLSDLAGSPSQGVFQNQCNSRNQDIQLHQQGHSLLLGIGTNPAVTAGSTAGLLKNHAKTLDVQDSDTDSDCEGMGSMQMVADDSHQRMSVVHSTSSGQQQGAAQSTTSTLSSDSEQVKSWDVKLFGQSLLSKPPSLPSSVPRTAGSSMQEFVKPSTSSPATSVTFPTGTLSKGFRSSESLPSAFGRVGASSSVADGQLVPWAGMTNLSGKLSQYGAWSTTNSLQVSGVTEAAGKEPDSVSTQEAATSVASQSDRQHTDAQVLVSAPEQGLQGNDEHRDSESGLSAGQSETPVCGTAVAESPFLDGSQNRSIEHVSSPDADQCRIGLEPTSHINSLPTISAGPGQWG</sequence>
<feature type="region of interest" description="Disordered" evidence="2">
    <location>
        <begin position="2060"/>
        <end position="2084"/>
    </location>
</feature>
<dbReference type="GO" id="GO:0005634">
    <property type="term" value="C:nucleus"/>
    <property type="evidence" value="ECO:0000318"/>
    <property type="project" value="GO_Central"/>
</dbReference>
<feature type="compositionally biased region" description="Low complexity" evidence="2">
    <location>
        <begin position="2063"/>
        <end position="2082"/>
    </location>
</feature>
<feature type="region of interest" description="Disordered" evidence="2">
    <location>
        <begin position="1117"/>
        <end position="1141"/>
    </location>
</feature>
<feature type="compositionally biased region" description="Basic and acidic residues" evidence="2">
    <location>
        <begin position="1584"/>
        <end position="1593"/>
    </location>
</feature>
<feature type="domain" description="Myb-like" evidence="3">
    <location>
        <begin position="1628"/>
        <end position="1678"/>
    </location>
</feature>
<feature type="region of interest" description="Disordered" evidence="2">
    <location>
        <begin position="1581"/>
        <end position="1639"/>
    </location>
</feature>
<dbReference type="InterPro" id="IPR017930">
    <property type="entry name" value="Myb_dom"/>
</dbReference>
<dbReference type="PANTHER" id="PTHR47340">
    <property type="entry name" value="DUPLICATED HOMEODOMAIN-LIKE SUPERFAMILY PROTEIN"/>
    <property type="match status" value="1"/>
</dbReference>
<feature type="compositionally biased region" description="Polar residues" evidence="2">
    <location>
        <begin position="2251"/>
        <end position="2260"/>
    </location>
</feature>
<protein>
    <recommendedName>
        <fullName evidence="9">Nuclear receptor corepressor 1</fullName>
    </recommendedName>
</protein>
<feature type="compositionally biased region" description="Polar residues" evidence="2">
    <location>
        <begin position="2208"/>
        <end position="2222"/>
    </location>
</feature>
<feature type="region of interest" description="Disordered" evidence="2">
    <location>
        <begin position="114"/>
        <end position="296"/>
    </location>
</feature>
<feature type="region of interest" description="Disordered" evidence="2">
    <location>
        <begin position="2273"/>
        <end position="2292"/>
    </location>
</feature>
<feature type="region of interest" description="Disordered" evidence="2">
    <location>
        <begin position="62"/>
        <end position="87"/>
    </location>
</feature>
<dbReference type="Pfam" id="PF00249">
    <property type="entry name" value="Myb_DNA-binding"/>
    <property type="match status" value="3"/>
</dbReference>
<feature type="compositionally biased region" description="Polar residues" evidence="2">
    <location>
        <begin position="2110"/>
        <end position="2134"/>
    </location>
</feature>
<dbReference type="GeneID" id="112288212"/>
<feature type="compositionally biased region" description="Basic and acidic residues" evidence="2">
    <location>
        <begin position="1602"/>
        <end position="1639"/>
    </location>
</feature>
<feature type="region of interest" description="Disordered" evidence="2">
    <location>
        <begin position="967"/>
        <end position="993"/>
    </location>
</feature>
<dbReference type="Gramene" id="Pp3c11_8780V3.1">
    <property type="protein sequence ID" value="Pp3c11_8780V3.1"/>
    <property type="gene ID" value="Pp3c11_8780"/>
</dbReference>
<reference evidence="7" key="3">
    <citation type="submission" date="2020-12" db="UniProtKB">
        <authorList>
            <consortium name="EnsemblPlants"/>
        </authorList>
    </citation>
    <scope>IDENTIFICATION</scope>
</reference>
<feature type="domain" description="SANT" evidence="4">
    <location>
        <begin position="1631"/>
        <end position="1682"/>
    </location>
</feature>
<dbReference type="PROSITE" id="PS51294">
    <property type="entry name" value="HTH_MYB"/>
    <property type="match status" value="1"/>
</dbReference>
<feature type="region of interest" description="Disordered" evidence="2">
    <location>
        <begin position="1554"/>
        <end position="1573"/>
    </location>
</feature>
<feature type="compositionally biased region" description="Basic and acidic residues" evidence="2">
    <location>
        <begin position="125"/>
        <end position="172"/>
    </location>
</feature>
<dbReference type="InterPro" id="IPR009057">
    <property type="entry name" value="Homeodomain-like_sf"/>
</dbReference>
<evidence type="ECO:0000256" key="1">
    <source>
        <dbReference type="SAM" id="Coils"/>
    </source>
</evidence>
<feature type="compositionally biased region" description="Polar residues" evidence="2">
    <location>
        <begin position="1561"/>
        <end position="1570"/>
    </location>
</feature>
<feature type="compositionally biased region" description="Polar residues" evidence="2">
    <location>
        <begin position="1232"/>
        <end position="1253"/>
    </location>
</feature>
<feature type="region of interest" description="Disordered" evidence="2">
    <location>
        <begin position="1489"/>
        <end position="1509"/>
    </location>
</feature>
<dbReference type="RefSeq" id="XP_024387952.1">
    <property type="nucleotide sequence ID" value="XM_024532184.2"/>
</dbReference>
<evidence type="ECO:0000256" key="2">
    <source>
        <dbReference type="SAM" id="MobiDB-lite"/>
    </source>
</evidence>
<feature type="region of interest" description="Disordered" evidence="2">
    <location>
        <begin position="498"/>
        <end position="542"/>
    </location>
</feature>
<feature type="compositionally biased region" description="Basic and acidic residues" evidence="2">
    <location>
        <begin position="430"/>
        <end position="452"/>
    </location>
</feature>
<evidence type="ECO:0008006" key="9">
    <source>
        <dbReference type="Google" id="ProtNLM"/>
    </source>
</evidence>
<feature type="compositionally biased region" description="Polar residues" evidence="2">
    <location>
        <begin position="73"/>
        <end position="82"/>
    </location>
</feature>
<feature type="compositionally biased region" description="Basic and acidic residues" evidence="2">
    <location>
        <begin position="967"/>
        <end position="982"/>
    </location>
</feature>
<dbReference type="EMBL" id="ABEU02000011">
    <property type="protein sequence ID" value="PNR45006.1"/>
    <property type="molecule type" value="Genomic_DNA"/>
</dbReference>
<dbReference type="Gene3D" id="1.10.10.60">
    <property type="entry name" value="Homeodomain-like"/>
    <property type="match status" value="1"/>
</dbReference>
<proteinExistence type="predicted"/>
<evidence type="ECO:0000259" key="3">
    <source>
        <dbReference type="PROSITE" id="PS50090"/>
    </source>
</evidence>
<dbReference type="Gramene" id="Pp3c11_8790V3.1">
    <property type="protein sequence ID" value="Pp3c11_8790V3.1"/>
    <property type="gene ID" value="Pp3c11_8790"/>
</dbReference>
<reference evidence="6 8" key="1">
    <citation type="journal article" date="2008" name="Science">
        <title>The Physcomitrella genome reveals evolutionary insights into the conquest of land by plants.</title>
        <authorList>
            <person name="Rensing S."/>
            <person name="Lang D."/>
            <person name="Zimmer A."/>
            <person name="Terry A."/>
            <person name="Salamov A."/>
            <person name="Shapiro H."/>
            <person name="Nishiyama T."/>
            <person name="Perroud P.-F."/>
            <person name="Lindquist E."/>
            <person name="Kamisugi Y."/>
            <person name="Tanahashi T."/>
            <person name="Sakakibara K."/>
            <person name="Fujita T."/>
            <person name="Oishi K."/>
            <person name="Shin-I T."/>
            <person name="Kuroki Y."/>
            <person name="Toyoda A."/>
            <person name="Suzuki Y."/>
            <person name="Hashimoto A."/>
            <person name="Yamaguchi K."/>
            <person name="Sugano A."/>
            <person name="Kohara Y."/>
            <person name="Fujiyama A."/>
            <person name="Anterola A."/>
            <person name="Aoki S."/>
            <person name="Ashton N."/>
            <person name="Barbazuk W.B."/>
            <person name="Barker E."/>
            <person name="Bennetzen J."/>
            <person name="Bezanilla M."/>
            <person name="Blankenship R."/>
            <person name="Cho S.H."/>
            <person name="Dutcher S."/>
            <person name="Estelle M."/>
            <person name="Fawcett J.A."/>
            <person name="Gundlach H."/>
            <person name="Hanada K."/>
            <person name="Heyl A."/>
            <person name="Hicks K.A."/>
            <person name="Hugh J."/>
            <person name="Lohr M."/>
            <person name="Mayer K."/>
            <person name="Melkozernov A."/>
            <person name="Murata T."/>
            <person name="Nelson D."/>
            <person name="Pils B."/>
            <person name="Prigge M."/>
            <person name="Reiss B."/>
            <person name="Renner T."/>
            <person name="Rombauts S."/>
            <person name="Rushton P."/>
            <person name="Sanderfoot A."/>
            <person name="Schween G."/>
            <person name="Shiu S.-H."/>
            <person name="Stueber K."/>
            <person name="Theodoulou F.L."/>
            <person name="Tu H."/>
            <person name="Van de Peer Y."/>
            <person name="Verrier P.J."/>
            <person name="Waters E."/>
            <person name="Wood A."/>
            <person name="Yang L."/>
            <person name="Cove D."/>
            <person name="Cuming A."/>
            <person name="Hasebe M."/>
            <person name="Lucas S."/>
            <person name="Mishler D.B."/>
            <person name="Reski R."/>
            <person name="Grigoriev I."/>
            <person name="Quatrano R.S."/>
            <person name="Boore J.L."/>
        </authorList>
    </citation>
    <scope>NUCLEOTIDE SEQUENCE [LARGE SCALE GENOMIC DNA]</scope>
    <source>
        <strain evidence="7 8">cv. Gransden 2004</strain>
    </source>
</reference>
<dbReference type="GO" id="GO:0006355">
    <property type="term" value="P:regulation of DNA-templated transcription"/>
    <property type="evidence" value="ECO:0000318"/>
    <property type="project" value="GO_Central"/>
</dbReference>
<feature type="region of interest" description="Disordered" evidence="2">
    <location>
        <begin position="1232"/>
        <end position="1255"/>
    </location>
</feature>
<feature type="compositionally biased region" description="Basic and acidic residues" evidence="2">
    <location>
        <begin position="267"/>
        <end position="279"/>
    </location>
</feature>
<evidence type="ECO:0000313" key="6">
    <source>
        <dbReference type="EMBL" id="PNR45006.1"/>
    </source>
</evidence>
<dbReference type="SUPFAM" id="SSF46689">
    <property type="entry name" value="Homeodomain-like"/>
    <property type="match status" value="3"/>
</dbReference>
<feature type="region of interest" description="Disordered" evidence="2">
    <location>
        <begin position="329"/>
        <end position="482"/>
    </location>
</feature>
<dbReference type="EnsemblPlants" id="Pp3c11_8780V3.1">
    <property type="protein sequence ID" value="Pp3c11_8780V3.1"/>
    <property type="gene ID" value="Pp3c11_8780"/>
</dbReference>
<evidence type="ECO:0000313" key="7">
    <source>
        <dbReference type="EnsemblPlants" id="Pp3c11_8780V3.1"/>
    </source>
</evidence>
<evidence type="ECO:0000259" key="5">
    <source>
        <dbReference type="PROSITE" id="PS51294"/>
    </source>
</evidence>
<reference evidence="6 8" key="2">
    <citation type="journal article" date="2018" name="Plant J.">
        <title>The Physcomitrella patens chromosome-scale assembly reveals moss genome structure and evolution.</title>
        <authorList>
            <person name="Lang D."/>
            <person name="Ullrich K.K."/>
            <person name="Murat F."/>
            <person name="Fuchs J."/>
            <person name="Jenkins J."/>
            <person name="Haas F.B."/>
            <person name="Piednoel M."/>
            <person name="Gundlach H."/>
            <person name="Van Bel M."/>
            <person name="Meyberg R."/>
            <person name="Vives C."/>
            <person name="Morata J."/>
            <person name="Symeonidi A."/>
            <person name="Hiss M."/>
            <person name="Muchero W."/>
            <person name="Kamisugi Y."/>
            <person name="Saleh O."/>
            <person name="Blanc G."/>
            <person name="Decker E.L."/>
            <person name="van Gessel N."/>
            <person name="Grimwood J."/>
            <person name="Hayes R.D."/>
            <person name="Graham S.W."/>
            <person name="Gunter L.E."/>
            <person name="McDaniel S.F."/>
            <person name="Hoernstein S.N.W."/>
            <person name="Larsson A."/>
            <person name="Li F.W."/>
            <person name="Perroud P.F."/>
            <person name="Phillips J."/>
            <person name="Ranjan P."/>
            <person name="Rokshar D.S."/>
            <person name="Rothfels C.J."/>
            <person name="Schneider L."/>
            <person name="Shu S."/>
            <person name="Stevenson D.W."/>
            <person name="Thummler F."/>
            <person name="Tillich M."/>
            <person name="Villarreal Aguilar J.C."/>
            <person name="Widiez T."/>
            <person name="Wong G.K."/>
            <person name="Wymore A."/>
            <person name="Zhang Y."/>
            <person name="Zimmer A.D."/>
            <person name="Quatrano R.S."/>
            <person name="Mayer K.F.X."/>
            <person name="Goodstein D."/>
            <person name="Casacuberta J.M."/>
            <person name="Vandepoele K."/>
            <person name="Reski R."/>
            <person name="Cuming A.C."/>
            <person name="Tuskan G.A."/>
            <person name="Maumus F."/>
            <person name="Salse J."/>
            <person name="Schmutz J."/>
            <person name="Rensing S.A."/>
        </authorList>
    </citation>
    <scope>NUCLEOTIDE SEQUENCE [LARGE SCALE GENOMIC DNA]</scope>
    <source>
        <strain evidence="7 8">cv. Gransden 2004</strain>
    </source>
</reference>
<feature type="compositionally biased region" description="Basic and acidic residues" evidence="2">
    <location>
        <begin position="247"/>
        <end position="260"/>
    </location>
</feature>
<organism evidence="6">
    <name type="scientific">Physcomitrium patens</name>
    <name type="common">Spreading-leaved earth moss</name>
    <name type="synonym">Physcomitrella patens</name>
    <dbReference type="NCBI Taxonomy" id="3218"/>
    <lineage>
        <taxon>Eukaryota</taxon>
        <taxon>Viridiplantae</taxon>
        <taxon>Streptophyta</taxon>
        <taxon>Embryophyta</taxon>
        <taxon>Bryophyta</taxon>
        <taxon>Bryophytina</taxon>
        <taxon>Bryopsida</taxon>
        <taxon>Funariidae</taxon>
        <taxon>Funariales</taxon>
        <taxon>Funariaceae</taxon>
        <taxon>Physcomitrium</taxon>
    </lineage>
</organism>
<dbReference type="PROSITE" id="PS51293">
    <property type="entry name" value="SANT"/>
    <property type="match status" value="3"/>
</dbReference>
<dbReference type="CDD" id="cd00167">
    <property type="entry name" value="SANT"/>
    <property type="match status" value="3"/>
</dbReference>
<dbReference type="EnsemblPlants" id="Pp3c11_8790V3.1">
    <property type="protein sequence ID" value="Pp3c11_8790V3.1"/>
    <property type="gene ID" value="Pp3c11_8790"/>
</dbReference>
<evidence type="ECO:0000313" key="8">
    <source>
        <dbReference type="Proteomes" id="UP000006727"/>
    </source>
</evidence>
<feature type="compositionally biased region" description="Polar residues" evidence="2">
    <location>
        <begin position="226"/>
        <end position="241"/>
    </location>
</feature>
<dbReference type="PROSITE" id="PS50090">
    <property type="entry name" value="MYB_LIKE"/>
    <property type="match status" value="1"/>
</dbReference>
<feature type="compositionally biased region" description="Basic and acidic residues" evidence="2">
    <location>
        <begin position="193"/>
        <end position="223"/>
    </location>
</feature>
<feature type="compositionally biased region" description="Basic and acidic residues" evidence="2">
    <location>
        <begin position="372"/>
        <end position="405"/>
    </location>
</feature>
<evidence type="ECO:0000259" key="4">
    <source>
        <dbReference type="PROSITE" id="PS51293"/>
    </source>
</evidence>
<feature type="domain" description="SANT" evidence="4">
    <location>
        <begin position="1064"/>
        <end position="1115"/>
    </location>
</feature>
<keyword evidence="1" id="KW-0175">Coiled coil</keyword>
<feature type="coiled-coil region" evidence="1">
    <location>
        <begin position="1863"/>
        <end position="1890"/>
    </location>
</feature>
<dbReference type="PaxDb" id="3218-PP1S61_39V6.1"/>
<name>A0A2K1JU21_PHYPA</name>
<feature type="domain" description="HTH myb-type" evidence="5">
    <location>
        <begin position="1301"/>
        <end position="1347"/>
    </location>
</feature>
<feature type="domain" description="SANT" evidence="4">
    <location>
        <begin position="1296"/>
        <end position="1347"/>
    </location>
</feature>
<feature type="region of interest" description="Disordered" evidence="2">
    <location>
        <begin position="2102"/>
        <end position="2134"/>
    </location>
</feature>